<organism evidence="1 2">
    <name type="scientific">Xanthomonas campestris pv. malvacearum</name>
    <dbReference type="NCBI Taxonomy" id="86040"/>
    <lineage>
        <taxon>Bacteria</taxon>
        <taxon>Pseudomonadati</taxon>
        <taxon>Pseudomonadota</taxon>
        <taxon>Gammaproteobacteria</taxon>
        <taxon>Lysobacterales</taxon>
        <taxon>Lysobacteraceae</taxon>
        <taxon>Xanthomonas</taxon>
    </lineage>
</organism>
<reference evidence="1 2" key="1">
    <citation type="submission" date="2018-03" db="EMBL/GenBank/DDBJ databases">
        <title>Sequencing of reference strains of Xanthomonas.</title>
        <authorList>
            <person name="Studholme D.J."/>
            <person name="Vicente J."/>
            <person name="Sarris P."/>
        </authorList>
    </citation>
    <scope>NUCLEOTIDE SEQUENCE [LARGE SCALE GENOMIC DNA]</scope>
    <source>
        <strain evidence="1 2">WHRI 5232</strain>
    </source>
</reference>
<dbReference type="Proteomes" id="UP000251513">
    <property type="component" value="Unassembled WGS sequence"/>
</dbReference>
<dbReference type="EMBL" id="PYJH01000032">
    <property type="protein sequence ID" value="PUE92297.1"/>
    <property type="molecule type" value="Genomic_DNA"/>
</dbReference>
<name>A0AA44Z1M4_XANCM</name>
<evidence type="ECO:0000313" key="2">
    <source>
        <dbReference type="Proteomes" id="UP000251513"/>
    </source>
</evidence>
<protein>
    <submittedName>
        <fullName evidence="1">Uncharacterized protein</fullName>
    </submittedName>
</protein>
<evidence type="ECO:0000313" key="1">
    <source>
        <dbReference type="EMBL" id="PUE92297.1"/>
    </source>
</evidence>
<dbReference type="AlphaFoldDB" id="A0AA44Z1M4"/>
<sequence length="106" mass="11676">MGEGQARSRRAYRWQPVWKAGRCLSVNESCASCECVTAVHVVRSPRHRTPRIRKLTGDKRMGCAGIDCASTPAACQQWWRAIHAACACGCTTEAVSQANAEVRQRT</sequence>
<accession>A0AA44Z1M4</accession>
<proteinExistence type="predicted"/>
<gene>
    <name evidence="1" type="ORF">C7T86_14830</name>
</gene>
<comment type="caution">
    <text evidence="1">The sequence shown here is derived from an EMBL/GenBank/DDBJ whole genome shotgun (WGS) entry which is preliminary data.</text>
</comment>